<evidence type="ECO:0000313" key="11">
    <source>
        <dbReference type="Proteomes" id="UP000598146"/>
    </source>
</evidence>
<dbReference type="InterPro" id="IPR003439">
    <property type="entry name" value="ABC_transporter-like_ATP-bd"/>
</dbReference>
<organism evidence="10 11">
    <name type="scientific">Actinoplanes aureus</name>
    <dbReference type="NCBI Taxonomy" id="2792083"/>
    <lineage>
        <taxon>Bacteria</taxon>
        <taxon>Bacillati</taxon>
        <taxon>Actinomycetota</taxon>
        <taxon>Actinomycetes</taxon>
        <taxon>Micromonosporales</taxon>
        <taxon>Micromonosporaceae</taxon>
        <taxon>Actinoplanes</taxon>
    </lineage>
</organism>
<dbReference type="EMBL" id="JADQTO010000020">
    <property type="protein sequence ID" value="MBG0566335.1"/>
    <property type="molecule type" value="Genomic_DNA"/>
</dbReference>
<keyword evidence="11" id="KW-1185">Reference proteome</keyword>
<dbReference type="Gene3D" id="3.40.50.300">
    <property type="entry name" value="P-loop containing nucleotide triphosphate hydrolases"/>
    <property type="match status" value="2"/>
</dbReference>
<keyword evidence="4" id="KW-1003">Cell membrane</keyword>
<dbReference type="InterPro" id="IPR013563">
    <property type="entry name" value="Oligopep_ABC_C"/>
</dbReference>
<dbReference type="InterPro" id="IPR027417">
    <property type="entry name" value="P-loop_NTPase"/>
</dbReference>
<dbReference type="PANTHER" id="PTHR43297">
    <property type="entry name" value="OLIGOPEPTIDE TRANSPORT ATP-BINDING PROTEIN APPD"/>
    <property type="match status" value="1"/>
</dbReference>
<keyword evidence="6 10" id="KW-0067">ATP-binding</keyword>
<dbReference type="AlphaFoldDB" id="A0A931CJZ0"/>
<dbReference type="SMART" id="SM00382">
    <property type="entry name" value="AAA"/>
    <property type="match status" value="2"/>
</dbReference>
<evidence type="ECO:0000259" key="9">
    <source>
        <dbReference type="PROSITE" id="PS50893"/>
    </source>
</evidence>
<comment type="subcellular location">
    <subcellularLocation>
        <location evidence="1">Cell membrane</location>
        <topology evidence="1">Peripheral membrane protein</topology>
    </subcellularLocation>
</comment>
<dbReference type="InterPro" id="IPR017871">
    <property type="entry name" value="ABC_transporter-like_CS"/>
</dbReference>
<dbReference type="RefSeq" id="WP_196418117.1">
    <property type="nucleotide sequence ID" value="NZ_JADQTO010000020.1"/>
</dbReference>
<dbReference type="PROSITE" id="PS50893">
    <property type="entry name" value="ABC_TRANSPORTER_2"/>
    <property type="match status" value="2"/>
</dbReference>
<dbReference type="GO" id="GO:0016887">
    <property type="term" value="F:ATP hydrolysis activity"/>
    <property type="evidence" value="ECO:0007669"/>
    <property type="project" value="InterPro"/>
</dbReference>
<dbReference type="Pfam" id="PF08352">
    <property type="entry name" value="oligo_HPY"/>
    <property type="match status" value="1"/>
</dbReference>
<gene>
    <name evidence="10" type="ORF">I4J89_33300</name>
</gene>
<evidence type="ECO:0000256" key="6">
    <source>
        <dbReference type="ARBA" id="ARBA00022840"/>
    </source>
</evidence>
<dbReference type="GO" id="GO:0005524">
    <property type="term" value="F:ATP binding"/>
    <property type="evidence" value="ECO:0007669"/>
    <property type="project" value="UniProtKB-KW"/>
</dbReference>
<keyword evidence="7" id="KW-0472">Membrane</keyword>
<dbReference type="PROSITE" id="PS00211">
    <property type="entry name" value="ABC_TRANSPORTER_1"/>
    <property type="match status" value="1"/>
</dbReference>
<proteinExistence type="inferred from homology"/>
<dbReference type="CDD" id="cd03257">
    <property type="entry name" value="ABC_NikE_OppD_transporters"/>
    <property type="match status" value="2"/>
</dbReference>
<evidence type="ECO:0000256" key="7">
    <source>
        <dbReference type="ARBA" id="ARBA00023136"/>
    </source>
</evidence>
<comment type="similarity">
    <text evidence="2">Belongs to the ABC transporter superfamily.</text>
</comment>
<feature type="region of interest" description="Disordered" evidence="8">
    <location>
        <begin position="540"/>
        <end position="564"/>
    </location>
</feature>
<evidence type="ECO:0000256" key="1">
    <source>
        <dbReference type="ARBA" id="ARBA00004202"/>
    </source>
</evidence>
<evidence type="ECO:0000256" key="8">
    <source>
        <dbReference type="SAM" id="MobiDB-lite"/>
    </source>
</evidence>
<comment type="caution">
    <text evidence="10">The sequence shown here is derived from an EMBL/GenBank/DDBJ whole genome shotgun (WGS) entry which is preliminary data.</text>
</comment>
<dbReference type="Proteomes" id="UP000598146">
    <property type="component" value="Unassembled WGS sequence"/>
</dbReference>
<reference evidence="10" key="1">
    <citation type="submission" date="2020-11" db="EMBL/GenBank/DDBJ databases">
        <title>Isolation and identification of active actinomycetes.</title>
        <authorList>
            <person name="Sun X."/>
        </authorList>
    </citation>
    <scope>NUCLEOTIDE SEQUENCE</scope>
    <source>
        <strain evidence="10">NEAU-A11</strain>
    </source>
</reference>
<dbReference type="SUPFAM" id="SSF52540">
    <property type="entry name" value="P-loop containing nucleoside triphosphate hydrolases"/>
    <property type="match status" value="2"/>
</dbReference>
<feature type="domain" description="ABC transporter" evidence="9">
    <location>
        <begin position="291"/>
        <end position="537"/>
    </location>
</feature>
<keyword evidence="5" id="KW-0547">Nucleotide-binding</keyword>
<sequence length="564" mass="58961">MTAEPLLRIRGLTVSYPAAGAEILTSVDLDAPAGTTVAVLGPSGSGKSTLVAAITGLLPPEARTGGEIWFDGLALHRMDEATRRRLRGRRIGTIPQDPAVALNPVLPIGVQVAEALLIHGLAGRAEAGRRAIGLLRSAGLPDPESVAARYPHELSGGMRQRALAAAALAAEPELILADEPTSAVDVVAQAGVLDDLAAVTTGTGRTLILVTHDVGLAIERAEWGVVMAAGRTVEAGPIRRLASAGEHPVTRSLMAAAPHLRTARLRPGSAALPPARAQGRQEKRGRPAELLRLDRVSRIYPPAHRADEPVPALDGVSAVVHRGETLGVVGESGAGKSTLAALALRLTTPTAGRVLFDGADLAGLRGAGMRAFRRRAQLVFQDPYAALDPQMRAGDAIAEPVRALRLTGRSERAARVREAADLVHLPVTLLRRRPRELSGGECQRVVLARAFVVRPDLLICDEPASALDAAVQAQILQLIVDVQAELGLGCLFISHDLGAVRQVADRVLVLRHGRTVEEGPAAETLEKPSHPYTVALVAAAPGRRNPPPPAVSPAATVPPGGIHP</sequence>
<evidence type="ECO:0000256" key="3">
    <source>
        <dbReference type="ARBA" id="ARBA00022448"/>
    </source>
</evidence>
<keyword evidence="3" id="KW-0813">Transport</keyword>
<dbReference type="Pfam" id="PF00005">
    <property type="entry name" value="ABC_tran"/>
    <property type="match status" value="2"/>
</dbReference>
<evidence type="ECO:0000256" key="4">
    <source>
        <dbReference type="ARBA" id="ARBA00022475"/>
    </source>
</evidence>
<evidence type="ECO:0000313" key="10">
    <source>
        <dbReference type="EMBL" id="MBG0566335.1"/>
    </source>
</evidence>
<feature type="compositionally biased region" description="Low complexity" evidence="8">
    <location>
        <begin position="552"/>
        <end position="564"/>
    </location>
</feature>
<dbReference type="PANTHER" id="PTHR43297:SF2">
    <property type="entry name" value="DIPEPTIDE TRANSPORT ATP-BINDING PROTEIN DPPD"/>
    <property type="match status" value="1"/>
</dbReference>
<name>A0A931CJZ0_9ACTN</name>
<evidence type="ECO:0000256" key="2">
    <source>
        <dbReference type="ARBA" id="ARBA00005417"/>
    </source>
</evidence>
<accession>A0A931CJZ0</accession>
<evidence type="ECO:0000256" key="5">
    <source>
        <dbReference type="ARBA" id="ARBA00022741"/>
    </source>
</evidence>
<dbReference type="InterPro" id="IPR003593">
    <property type="entry name" value="AAA+_ATPase"/>
</dbReference>
<protein>
    <submittedName>
        <fullName evidence="10">ABC transporter ATP-binding protein</fullName>
    </submittedName>
</protein>
<feature type="domain" description="ABC transporter" evidence="9">
    <location>
        <begin position="7"/>
        <end position="254"/>
    </location>
</feature>
<dbReference type="GO" id="GO:0005886">
    <property type="term" value="C:plasma membrane"/>
    <property type="evidence" value="ECO:0007669"/>
    <property type="project" value="UniProtKB-SubCell"/>
</dbReference>
<dbReference type="GO" id="GO:0015833">
    <property type="term" value="P:peptide transport"/>
    <property type="evidence" value="ECO:0007669"/>
    <property type="project" value="InterPro"/>
</dbReference>
<dbReference type="InterPro" id="IPR050388">
    <property type="entry name" value="ABC_Ni/Peptide_Import"/>
</dbReference>